<evidence type="ECO:0000256" key="3">
    <source>
        <dbReference type="ARBA" id="ARBA00022475"/>
    </source>
</evidence>
<evidence type="ECO:0000313" key="9">
    <source>
        <dbReference type="EMBL" id="TMI81962.1"/>
    </source>
</evidence>
<dbReference type="InterPro" id="IPR000515">
    <property type="entry name" value="MetI-like"/>
</dbReference>
<dbReference type="CDD" id="cd06261">
    <property type="entry name" value="TM_PBP2"/>
    <property type="match status" value="1"/>
</dbReference>
<feature type="transmembrane region" description="Helical" evidence="7">
    <location>
        <begin position="70"/>
        <end position="94"/>
    </location>
</feature>
<dbReference type="PROSITE" id="PS50928">
    <property type="entry name" value="ABC_TM1"/>
    <property type="match status" value="1"/>
</dbReference>
<feature type="transmembrane region" description="Helical" evidence="7">
    <location>
        <begin position="241"/>
        <end position="260"/>
    </location>
</feature>
<keyword evidence="4 7" id="KW-0812">Transmembrane</keyword>
<name>A0A537JF38_9BACT</name>
<dbReference type="GO" id="GO:0005886">
    <property type="term" value="C:plasma membrane"/>
    <property type="evidence" value="ECO:0007669"/>
    <property type="project" value="UniProtKB-SubCell"/>
</dbReference>
<dbReference type="Proteomes" id="UP000320048">
    <property type="component" value="Unassembled WGS sequence"/>
</dbReference>
<feature type="transmembrane region" description="Helical" evidence="7">
    <location>
        <begin position="181"/>
        <end position="202"/>
    </location>
</feature>
<evidence type="ECO:0000256" key="7">
    <source>
        <dbReference type="RuleBase" id="RU363032"/>
    </source>
</evidence>
<dbReference type="InterPro" id="IPR035906">
    <property type="entry name" value="MetI-like_sf"/>
</dbReference>
<sequence>MARRFGLLYWLGVLLVAAWGLVQLVPILWMISTSLKPLNQIFALPIQWIPRPPQWSNYPQAWNEFPFARYFVNSFIVSASVTVLNVFLAGLAGYSLSKYRYFGQRALFIAILSTLMLPIEVLMVPTFLIAKTFGWLNTYQGLVIPAVADAFGVFLMRQFMLGLPDSLVEAARIDGAGELGTYFRIVVPLIWPAVLTLAIFTWRETWDAFVWPFIIISEDSLRTVPIGLQRFQEQYVTTYNSVMAISTIAMIPLVLLFFFFQRAFIRGIALSGLKE</sequence>
<dbReference type="Pfam" id="PF00528">
    <property type="entry name" value="BPD_transp_1"/>
    <property type="match status" value="1"/>
</dbReference>
<feature type="transmembrane region" description="Helical" evidence="7">
    <location>
        <begin position="106"/>
        <end position="130"/>
    </location>
</feature>
<keyword evidence="2 7" id="KW-0813">Transport</keyword>
<reference evidence="9 10" key="1">
    <citation type="journal article" date="2019" name="Nat. Microbiol.">
        <title>Mediterranean grassland soil C-N compound turnover is dependent on rainfall and depth, and is mediated by genomically divergent microorganisms.</title>
        <authorList>
            <person name="Diamond S."/>
            <person name="Andeer P.F."/>
            <person name="Li Z."/>
            <person name="Crits-Christoph A."/>
            <person name="Burstein D."/>
            <person name="Anantharaman K."/>
            <person name="Lane K.R."/>
            <person name="Thomas B.C."/>
            <person name="Pan C."/>
            <person name="Northen T.R."/>
            <person name="Banfield J.F."/>
        </authorList>
    </citation>
    <scope>NUCLEOTIDE SEQUENCE [LARGE SCALE GENOMIC DNA]</scope>
    <source>
        <strain evidence="9">NP_7</strain>
    </source>
</reference>
<dbReference type="GO" id="GO:0055085">
    <property type="term" value="P:transmembrane transport"/>
    <property type="evidence" value="ECO:0007669"/>
    <property type="project" value="InterPro"/>
</dbReference>
<dbReference type="SUPFAM" id="SSF161098">
    <property type="entry name" value="MetI-like"/>
    <property type="match status" value="1"/>
</dbReference>
<comment type="subcellular location">
    <subcellularLocation>
        <location evidence="1 7">Cell membrane</location>
        <topology evidence="1 7">Multi-pass membrane protein</topology>
    </subcellularLocation>
</comment>
<evidence type="ECO:0000259" key="8">
    <source>
        <dbReference type="PROSITE" id="PS50928"/>
    </source>
</evidence>
<proteinExistence type="inferred from homology"/>
<protein>
    <submittedName>
        <fullName evidence="9">Carbohydrate ABC transporter permease</fullName>
    </submittedName>
</protein>
<evidence type="ECO:0000256" key="2">
    <source>
        <dbReference type="ARBA" id="ARBA00022448"/>
    </source>
</evidence>
<dbReference type="Gene3D" id="1.10.3720.10">
    <property type="entry name" value="MetI-like"/>
    <property type="match status" value="1"/>
</dbReference>
<dbReference type="PANTHER" id="PTHR43744:SF12">
    <property type="entry name" value="ABC TRANSPORTER PERMEASE PROTEIN MG189-RELATED"/>
    <property type="match status" value="1"/>
</dbReference>
<comment type="caution">
    <text evidence="9">The sequence shown here is derived from an EMBL/GenBank/DDBJ whole genome shotgun (WGS) entry which is preliminary data.</text>
</comment>
<evidence type="ECO:0000256" key="4">
    <source>
        <dbReference type="ARBA" id="ARBA00022692"/>
    </source>
</evidence>
<organism evidence="9 10">
    <name type="scientific">Candidatus Segetimicrobium genomatis</name>
    <dbReference type="NCBI Taxonomy" id="2569760"/>
    <lineage>
        <taxon>Bacteria</taxon>
        <taxon>Bacillati</taxon>
        <taxon>Candidatus Sysuimicrobiota</taxon>
        <taxon>Candidatus Sysuimicrobiia</taxon>
        <taxon>Candidatus Sysuimicrobiales</taxon>
        <taxon>Candidatus Segetimicrobiaceae</taxon>
        <taxon>Candidatus Segetimicrobium</taxon>
    </lineage>
</organism>
<evidence type="ECO:0000256" key="1">
    <source>
        <dbReference type="ARBA" id="ARBA00004651"/>
    </source>
</evidence>
<keyword evidence="3" id="KW-1003">Cell membrane</keyword>
<gene>
    <name evidence="9" type="ORF">E6H04_05740</name>
</gene>
<keyword evidence="6 7" id="KW-0472">Membrane</keyword>
<feature type="transmembrane region" description="Helical" evidence="7">
    <location>
        <begin position="7"/>
        <end position="31"/>
    </location>
</feature>
<dbReference type="PANTHER" id="PTHR43744">
    <property type="entry name" value="ABC TRANSPORTER PERMEASE PROTEIN MG189-RELATED-RELATED"/>
    <property type="match status" value="1"/>
</dbReference>
<feature type="transmembrane region" description="Helical" evidence="7">
    <location>
        <begin position="142"/>
        <end position="160"/>
    </location>
</feature>
<dbReference type="EMBL" id="VBAO01000148">
    <property type="protein sequence ID" value="TMI81962.1"/>
    <property type="molecule type" value="Genomic_DNA"/>
</dbReference>
<feature type="domain" description="ABC transmembrane type-1" evidence="8">
    <location>
        <begin position="71"/>
        <end position="260"/>
    </location>
</feature>
<dbReference type="AlphaFoldDB" id="A0A537JF38"/>
<evidence type="ECO:0000256" key="6">
    <source>
        <dbReference type="ARBA" id="ARBA00023136"/>
    </source>
</evidence>
<comment type="similarity">
    <text evidence="7">Belongs to the binding-protein-dependent transport system permease family.</text>
</comment>
<evidence type="ECO:0000313" key="10">
    <source>
        <dbReference type="Proteomes" id="UP000320048"/>
    </source>
</evidence>
<accession>A0A537JF38</accession>
<keyword evidence="5 7" id="KW-1133">Transmembrane helix</keyword>
<evidence type="ECO:0000256" key="5">
    <source>
        <dbReference type="ARBA" id="ARBA00022989"/>
    </source>
</evidence>